<dbReference type="Pfam" id="PF13643">
    <property type="entry name" value="DUF4145"/>
    <property type="match status" value="1"/>
</dbReference>
<reference evidence="4 6" key="2">
    <citation type="submission" date="2018-07" db="EMBL/GenBank/DDBJ databases">
        <title>The Genome Sequence of Enterococcus sp. DIV0659b.</title>
        <authorList>
            <consortium name="The Broad Institute Genomics Platform"/>
            <consortium name="The Broad Institute Genomic Center for Infectious Diseases"/>
            <person name="Earl A."/>
            <person name="Manson A."/>
            <person name="Schwartman J."/>
            <person name="Gilmore M."/>
            <person name="Abouelleil A."/>
            <person name="Cao P."/>
            <person name="Chapman S."/>
            <person name="Cusick C."/>
            <person name="Shea T."/>
            <person name="Young S."/>
            <person name="Neafsey D."/>
            <person name="Nusbaum C."/>
            <person name="Birren B."/>
        </authorList>
    </citation>
    <scope>NUCLEOTIDE SEQUENCE [LARGE SCALE GENOMIC DNA]</scope>
    <source>
        <strain evidence="4 6">4G2_DIV0659</strain>
    </source>
</reference>
<protein>
    <submittedName>
        <fullName evidence="5">Uncharacterized protein</fullName>
    </submittedName>
</protein>
<dbReference type="InterPro" id="IPR006935">
    <property type="entry name" value="Helicase/UvrB_N"/>
</dbReference>
<feature type="domain" description="Helicase C-terminal" evidence="3">
    <location>
        <begin position="643"/>
        <end position="801"/>
    </location>
</feature>
<feature type="domain" description="Helicase ATP-binding" evidence="2">
    <location>
        <begin position="383"/>
        <end position="567"/>
    </location>
</feature>
<evidence type="ECO:0000256" key="1">
    <source>
        <dbReference type="SAM" id="Coils"/>
    </source>
</evidence>
<dbReference type="STRING" id="1834181.A5880_000768"/>
<dbReference type="GO" id="GO:0005829">
    <property type="term" value="C:cytosol"/>
    <property type="evidence" value="ECO:0007669"/>
    <property type="project" value="TreeGrafter"/>
</dbReference>
<dbReference type="PANTHER" id="PTHR47396">
    <property type="entry name" value="TYPE I RESTRICTION ENZYME ECOKI R PROTEIN"/>
    <property type="match status" value="1"/>
</dbReference>
<evidence type="ECO:0000259" key="3">
    <source>
        <dbReference type="PROSITE" id="PS51194"/>
    </source>
</evidence>
<dbReference type="GO" id="GO:0003677">
    <property type="term" value="F:DNA binding"/>
    <property type="evidence" value="ECO:0007669"/>
    <property type="project" value="InterPro"/>
</dbReference>
<name>A0A242CIM5_9ENTE</name>
<dbReference type="InterPro" id="IPR013670">
    <property type="entry name" value="EcoEI_R_C_dom"/>
</dbReference>
<dbReference type="EMBL" id="NGLE01000001">
    <property type="protein sequence ID" value="OTO10085.1"/>
    <property type="molecule type" value="Genomic_DNA"/>
</dbReference>
<dbReference type="PANTHER" id="PTHR47396:SF1">
    <property type="entry name" value="ATP-DEPENDENT HELICASE IRC3-RELATED"/>
    <property type="match status" value="1"/>
</dbReference>
<dbReference type="InterPro" id="IPR027417">
    <property type="entry name" value="P-loop_NTPase"/>
</dbReference>
<dbReference type="Pfam" id="PF00271">
    <property type="entry name" value="Helicase_C"/>
    <property type="match status" value="1"/>
</dbReference>
<dbReference type="RefSeq" id="WP_086329706.1">
    <property type="nucleotide sequence ID" value="NZ_NGLE02000001.1"/>
</dbReference>
<feature type="coiled-coil region" evidence="1">
    <location>
        <begin position="813"/>
        <end position="841"/>
    </location>
</feature>
<dbReference type="InterPro" id="IPR014001">
    <property type="entry name" value="Helicase_ATP-bd"/>
</dbReference>
<proteinExistence type="predicted"/>
<dbReference type="NCBIfam" id="NF008521">
    <property type="entry name" value="PRK11448.1"/>
    <property type="match status" value="1"/>
</dbReference>
<dbReference type="GO" id="GO:0016787">
    <property type="term" value="F:hydrolase activity"/>
    <property type="evidence" value="ECO:0007669"/>
    <property type="project" value="InterPro"/>
</dbReference>
<evidence type="ECO:0000313" key="5">
    <source>
        <dbReference type="EMBL" id="OTO10085.1"/>
    </source>
</evidence>
<dbReference type="InterPro" id="IPR001650">
    <property type="entry name" value="Helicase_C-like"/>
</dbReference>
<dbReference type="PROSITE" id="PS51192">
    <property type="entry name" value="HELICASE_ATP_BIND_1"/>
    <property type="match status" value="1"/>
</dbReference>
<dbReference type="PROSITE" id="PS51194">
    <property type="entry name" value="HELICASE_CTER"/>
    <property type="match status" value="1"/>
</dbReference>
<dbReference type="Pfam" id="PF04851">
    <property type="entry name" value="ResIII"/>
    <property type="match status" value="1"/>
</dbReference>
<dbReference type="OrthoDB" id="9802848at2"/>
<evidence type="ECO:0000313" key="4">
    <source>
        <dbReference type="EMBL" id="MEI5995283.1"/>
    </source>
</evidence>
<dbReference type="InterPro" id="IPR050742">
    <property type="entry name" value="Helicase_Restrict-Modif_Enz"/>
</dbReference>
<dbReference type="EMBL" id="NGLE02000001">
    <property type="protein sequence ID" value="MEI5995283.1"/>
    <property type="molecule type" value="Genomic_DNA"/>
</dbReference>
<dbReference type="Gene3D" id="3.90.1570.30">
    <property type="match status" value="1"/>
</dbReference>
<sequence length="1069" mass="124282">MESNFSFFSKKWVYLANLGEAAQRNAFQDPNASLIKTRQYSEAMVEAIFRLENMNIPKGFNQCDKINYLSNKGVLSKSITEIFHRIRMIGNKAAHNGNYGITDEAKESVKFIFYLGCWFMKVYDIHTFKAPEFQTLVDEDSIRESKIATLENHLLKQQKEFEKILDLLKGISQTSETKKERREASKKFTSQYPLDEKDTRVLIDQQLRDAGWECDTKELNFKINKTMPKKNRKMAIAEWRCGDKWADYALFNGTKLIGIVEAKKYEKDIPGDIGQAKEYAKNVQSIEGTGLFYSDRDYKVPFIYATNGRPYLKQIEEKSGIYFWDSRTPQKAERALEAWHSPKDLEQKLKSDEQVADQELQNEPYPEFAERNYQIEAIKAVEAGLKDNKERMLLAMATGTGKTRTALALMYRLIKTDRVRRVLFLVDRTALGTQAADALKDTKIEKLAFSDIYDVKEVTEAMPEDTTRIQIATVQGMVHRLFYSGNEEARPSVGQYDFIIVDEAHRGYTEDREMSDEALLYMNQNDYVSQYRRVIDFFDATVLGLTATPALHTTEIFGEPIYTYSYTDAVVDGYLVDHEPPYKFETELSKNGISFVKDEEIDVWNNESQSIDKTKLKDNLSFEVDKFNRKVMTEEFNRVILDRLTEDIYPNDEEKTLIFAANDQHADKIVKLLKEIYSDKGVIVEEHAIEKITGAIYDSGQMIKRFKNEKYPSIAVTVDLLTTGIDVPEICNLVFLRRVRSRILYDQMLGRATRLCKRIGKESFKIYDAVHLYDGLQKISDMKPVVKNPNHSITYLLDESLQSKSEEEFNFYKKELIAKLQRKKQSLTEKQEEELKELNNVDSIDKWLQNLKEMSKVELQSQVKQIERMAYSKNVRYSMYISNHKDTFIDETRGYGEGNERPGDYLDSFNRFIRENMNLIPALQIVVKRPKELTIVDLRSIRLTLKEKHFDEKDLQSAWKKEKKETIAADIISFIRQAALGSPLVPHEQRIKNAMEKVYQISDWTNIQESWLNRIEKQLLQTTVLAPTAKEFFEENQLFEDSGGYNRMKQIFKDDVDTIVEVINDNLYA</sequence>
<dbReference type="CDD" id="cd18032">
    <property type="entry name" value="DEXHc_RE_I_III_res"/>
    <property type="match status" value="1"/>
</dbReference>
<keyword evidence="6" id="KW-1185">Reference proteome</keyword>
<evidence type="ECO:0000259" key="2">
    <source>
        <dbReference type="PROSITE" id="PS51192"/>
    </source>
</evidence>
<dbReference type="AlphaFoldDB" id="A0A242CIM5"/>
<dbReference type="InterPro" id="IPR025285">
    <property type="entry name" value="DUF4145"/>
</dbReference>
<comment type="caution">
    <text evidence="5">The sequence shown here is derived from an EMBL/GenBank/DDBJ whole genome shotgun (WGS) entry which is preliminary data.</text>
</comment>
<dbReference type="SMART" id="SM00487">
    <property type="entry name" value="DEXDc"/>
    <property type="match status" value="1"/>
</dbReference>
<gene>
    <name evidence="5" type="ORF">A5880_000768</name>
    <name evidence="4" type="ORF">A5880_002873</name>
</gene>
<dbReference type="Gene3D" id="3.40.50.300">
    <property type="entry name" value="P-loop containing nucleotide triphosphate hydrolases"/>
    <property type="match status" value="2"/>
</dbReference>
<dbReference type="GO" id="GO:0005524">
    <property type="term" value="F:ATP binding"/>
    <property type="evidence" value="ECO:0007669"/>
    <property type="project" value="InterPro"/>
</dbReference>
<dbReference type="CDD" id="cd18799">
    <property type="entry name" value="SF2_C_EcoAI-like"/>
    <property type="match status" value="1"/>
</dbReference>
<dbReference type="SUPFAM" id="SSF52540">
    <property type="entry name" value="P-loop containing nucleoside triphosphate hydrolases"/>
    <property type="match status" value="1"/>
</dbReference>
<dbReference type="Proteomes" id="UP000195139">
    <property type="component" value="Unassembled WGS sequence"/>
</dbReference>
<dbReference type="Pfam" id="PF08463">
    <property type="entry name" value="EcoEI_R_C"/>
    <property type="match status" value="1"/>
</dbReference>
<dbReference type="GO" id="GO:0006304">
    <property type="term" value="P:DNA modification"/>
    <property type="evidence" value="ECO:0007669"/>
    <property type="project" value="InterPro"/>
</dbReference>
<keyword evidence="1" id="KW-0175">Coiled coil</keyword>
<accession>A0A242CIM5</accession>
<reference evidence="5" key="1">
    <citation type="submission" date="2017-05" db="EMBL/GenBank/DDBJ databases">
        <title>The Genome Sequence of Enterococcus sp. 4G2_DIV0659.</title>
        <authorList>
            <consortium name="The Broad Institute Genomics Platform"/>
            <consortium name="The Broad Institute Genomic Center for Infectious Diseases"/>
            <person name="Earl A."/>
            <person name="Manson A."/>
            <person name="Schwartman J."/>
            <person name="Gilmore M."/>
            <person name="Abouelleil A."/>
            <person name="Cao P."/>
            <person name="Chapman S."/>
            <person name="Cusick C."/>
            <person name="Shea T."/>
            <person name="Young S."/>
            <person name="Neafsey D."/>
            <person name="Nusbaum C."/>
            <person name="Birren B."/>
        </authorList>
    </citation>
    <scope>NUCLEOTIDE SEQUENCE [LARGE SCALE GENOMIC DNA]</scope>
    <source>
        <strain evidence="5">4G2_DIV0659</strain>
    </source>
</reference>
<dbReference type="SMART" id="SM00490">
    <property type="entry name" value="HELICc"/>
    <property type="match status" value="1"/>
</dbReference>
<organism evidence="5">
    <name type="scientific">Candidatus Enterococcus mansonii</name>
    <dbReference type="NCBI Taxonomy" id="1834181"/>
    <lineage>
        <taxon>Bacteria</taxon>
        <taxon>Bacillati</taxon>
        <taxon>Bacillota</taxon>
        <taxon>Bacilli</taxon>
        <taxon>Lactobacillales</taxon>
        <taxon>Enterococcaceae</taxon>
        <taxon>Enterococcus</taxon>
    </lineage>
</organism>
<evidence type="ECO:0000313" key="6">
    <source>
        <dbReference type="Proteomes" id="UP000195139"/>
    </source>
</evidence>